<dbReference type="Gene3D" id="3.40.50.150">
    <property type="entry name" value="Vaccinia Virus protein VP39"/>
    <property type="match status" value="1"/>
</dbReference>
<accession>A0A6J5JLW7</accession>
<comment type="similarity">
    <text evidence="7">Belongs to the class I-like SAM-binding methyltransferase superfamily. C5-methyltransferase family.</text>
</comment>
<evidence type="ECO:0000256" key="3">
    <source>
        <dbReference type="ARBA" id="ARBA00022679"/>
    </source>
</evidence>
<dbReference type="PROSITE" id="PS51679">
    <property type="entry name" value="SAM_MT_C5"/>
    <property type="match status" value="1"/>
</dbReference>
<dbReference type="InterPro" id="IPR001525">
    <property type="entry name" value="C5_MeTfrase"/>
</dbReference>
<dbReference type="EC" id="2.1.1.37" evidence="1"/>
<sequence length="476" mass="52508">MSKLRAVSLFSNCGAGDVGYRNAGFSFDVMAELDPKRLDVCLLNHPGAEGVPGDLRKTWKTVIKKYRARAGNARPALLCACPPCQGMSSARSGKGSHDDAEAGSKDERNLLVTVVANVALELKPSLLVVENVPAFFTRKVHHPKDKKPVSAANYLITSLADDYVAFPLVTDLCDFGVPQSRNRAFLTFVRRDLLGLKELLRVGRTPFPRATHALDVGHARPITLLEALQGFGLPDLDAATPEAASADEFQGFHSVPVWDERVYAMVAAIPPLTGRSAWDNDVCRHCGPVKVLAETVTCPRCDAPLLRPIVRERDGSYRLVKGFKSSYRRMYGDRPAATVTTASGHIGSDYTIHPTQNRLLSPLECALLQTFPRDFRWGDALKKLGHTNVREMIGEAVPPAFTKLHGEVLRGLLQRKWRRAPMAMSDERCVKGWLKLAAAAKKDGRQDPRTYFEYATLLSQSSTANRRRPNAERVTL</sequence>
<dbReference type="AlphaFoldDB" id="A0A6J5JLW7"/>
<name>A0A6J5JLW7_9BURK</name>
<dbReference type="GO" id="GO:0032259">
    <property type="term" value="P:methylation"/>
    <property type="evidence" value="ECO:0007669"/>
    <property type="project" value="UniProtKB-KW"/>
</dbReference>
<dbReference type="Pfam" id="PF00145">
    <property type="entry name" value="DNA_methylase"/>
    <property type="match status" value="2"/>
</dbReference>
<dbReference type="RefSeq" id="WP_175223147.1">
    <property type="nucleotide sequence ID" value="NZ_CABWIL020000032.1"/>
</dbReference>
<evidence type="ECO:0000256" key="2">
    <source>
        <dbReference type="ARBA" id="ARBA00022603"/>
    </source>
</evidence>
<dbReference type="PANTHER" id="PTHR10629:SF52">
    <property type="entry name" value="DNA (CYTOSINE-5)-METHYLTRANSFERASE 1"/>
    <property type="match status" value="1"/>
</dbReference>
<gene>
    <name evidence="8" type="primary">ydiO</name>
    <name evidence="8" type="ORF">BLA3211_06943</name>
</gene>
<evidence type="ECO:0000256" key="5">
    <source>
        <dbReference type="ARBA" id="ARBA00022747"/>
    </source>
</evidence>
<proteinExistence type="inferred from homology"/>
<organism evidence="8 9">
    <name type="scientific">Burkholderia aenigmatica</name>
    <dbReference type="NCBI Taxonomy" id="2015348"/>
    <lineage>
        <taxon>Bacteria</taxon>
        <taxon>Pseudomonadati</taxon>
        <taxon>Pseudomonadota</taxon>
        <taxon>Betaproteobacteria</taxon>
        <taxon>Burkholderiales</taxon>
        <taxon>Burkholderiaceae</taxon>
        <taxon>Burkholderia</taxon>
        <taxon>Burkholderia cepacia complex</taxon>
    </lineage>
</organism>
<keyword evidence="3 7" id="KW-0808">Transferase</keyword>
<keyword evidence="5" id="KW-0680">Restriction system</keyword>
<dbReference type="GO" id="GO:0009307">
    <property type="term" value="P:DNA restriction-modification system"/>
    <property type="evidence" value="ECO:0007669"/>
    <property type="project" value="UniProtKB-KW"/>
</dbReference>
<comment type="catalytic activity">
    <reaction evidence="6">
        <text>a 2'-deoxycytidine in DNA + S-adenosyl-L-methionine = a 5-methyl-2'-deoxycytidine in DNA + S-adenosyl-L-homocysteine + H(+)</text>
        <dbReference type="Rhea" id="RHEA:13681"/>
        <dbReference type="Rhea" id="RHEA-COMP:11369"/>
        <dbReference type="Rhea" id="RHEA-COMP:11370"/>
        <dbReference type="ChEBI" id="CHEBI:15378"/>
        <dbReference type="ChEBI" id="CHEBI:57856"/>
        <dbReference type="ChEBI" id="CHEBI:59789"/>
        <dbReference type="ChEBI" id="CHEBI:85452"/>
        <dbReference type="ChEBI" id="CHEBI:85454"/>
        <dbReference type="EC" id="2.1.1.37"/>
    </reaction>
</comment>
<evidence type="ECO:0000256" key="7">
    <source>
        <dbReference type="PROSITE-ProRule" id="PRU01016"/>
    </source>
</evidence>
<dbReference type="InterPro" id="IPR029063">
    <property type="entry name" value="SAM-dependent_MTases_sf"/>
</dbReference>
<dbReference type="GO" id="GO:0003886">
    <property type="term" value="F:DNA (cytosine-5-)-methyltransferase activity"/>
    <property type="evidence" value="ECO:0007669"/>
    <property type="project" value="UniProtKB-EC"/>
</dbReference>
<keyword evidence="2 7" id="KW-0489">Methyltransferase</keyword>
<evidence type="ECO:0000313" key="9">
    <source>
        <dbReference type="Proteomes" id="UP000494301"/>
    </source>
</evidence>
<feature type="active site" evidence="7">
    <location>
        <position position="84"/>
    </location>
</feature>
<dbReference type="GO" id="GO:0003677">
    <property type="term" value="F:DNA binding"/>
    <property type="evidence" value="ECO:0007669"/>
    <property type="project" value="TreeGrafter"/>
</dbReference>
<evidence type="ECO:0000313" key="8">
    <source>
        <dbReference type="EMBL" id="CAB3972388.1"/>
    </source>
</evidence>
<evidence type="ECO:0000256" key="6">
    <source>
        <dbReference type="ARBA" id="ARBA00047422"/>
    </source>
</evidence>
<dbReference type="Proteomes" id="UP000494301">
    <property type="component" value="Unassembled WGS sequence"/>
</dbReference>
<dbReference type="Gene3D" id="3.90.120.10">
    <property type="entry name" value="DNA Methylase, subunit A, domain 2"/>
    <property type="match status" value="1"/>
</dbReference>
<dbReference type="GO" id="GO:0044027">
    <property type="term" value="P:negative regulation of gene expression via chromosomal CpG island methylation"/>
    <property type="evidence" value="ECO:0007669"/>
    <property type="project" value="TreeGrafter"/>
</dbReference>
<protein>
    <recommendedName>
        <fullName evidence="1">DNA (cytosine-5-)-methyltransferase</fullName>
        <ecNumber evidence="1">2.1.1.37</ecNumber>
    </recommendedName>
</protein>
<keyword evidence="4 7" id="KW-0949">S-adenosyl-L-methionine</keyword>
<dbReference type="PRINTS" id="PR00105">
    <property type="entry name" value="C5METTRFRASE"/>
</dbReference>
<dbReference type="InterPro" id="IPR050390">
    <property type="entry name" value="C5-Methyltransferase"/>
</dbReference>
<dbReference type="SUPFAM" id="SSF53335">
    <property type="entry name" value="S-adenosyl-L-methionine-dependent methyltransferases"/>
    <property type="match status" value="1"/>
</dbReference>
<reference evidence="8 9" key="1">
    <citation type="submission" date="2020-04" db="EMBL/GenBank/DDBJ databases">
        <authorList>
            <person name="Depoorter E."/>
        </authorList>
    </citation>
    <scope>NUCLEOTIDE SEQUENCE [LARGE SCALE GENOMIC DNA]</scope>
    <source>
        <strain evidence="8 9">BCC0217</strain>
    </source>
</reference>
<dbReference type="EMBL" id="CABWIL020000032">
    <property type="protein sequence ID" value="CAB3972388.1"/>
    <property type="molecule type" value="Genomic_DNA"/>
</dbReference>
<dbReference type="PANTHER" id="PTHR10629">
    <property type="entry name" value="CYTOSINE-SPECIFIC METHYLTRANSFERASE"/>
    <property type="match status" value="1"/>
</dbReference>
<evidence type="ECO:0000256" key="4">
    <source>
        <dbReference type="ARBA" id="ARBA00022691"/>
    </source>
</evidence>
<evidence type="ECO:0000256" key="1">
    <source>
        <dbReference type="ARBA" id="ARBA00011975"/>
    </source>
</evidence>